<dbReference type="Gene3D" id="3.40.50.300">
    <property type="entry name" value="P-loop containing nucleotide triphosphate hydrolases"/>
    <property type="match status" value="2"/>
</dbReference>
<dbReference type="SUPFAM" id="SSF52540">
    <property type="entry name" value="P-loop containing nucleoside triphosphate hydrolases"/>
    <property type="match status" value="2"/>
</dbReference>
<sequence length="955" mass="108784">MVTNVEIEPPVAIGGVGGSGTRLIAELLIRLGFSLGSDLNESLDNLWFTLLFKRLGILRCPDSEFQTCVDLFLRRMQGCTELDTTDQTFLKQLALTDRLQHDSLWLKERVASFCNPPSDAVRTGRWGWKEPNTHVVSARLMRSIPTLKYIHVVRSGLDMAYSQNQNQLRLWGPRFLGIDPVPIDPRHSLKYWCRVHEHLLAVFECFPGRCLLLNFDRLCEDPRRHLDGMLTFLDVDPSRARIDELALLIHPPASIGRYRDFDTSLLDPQDIGTVAKLGFPTETETATLRAVDDPYNAPTAAPRRHRTAIVVLGMHRSGTSAFTRVAGLLGGTLPGDLMPPVPDNNEAGFWESMGIYRLNDTLLRCAGSRWDDWRELSFDWARLQVSDGFKRRATEAVNRAFGSRDLILVKDPRICRIFPFWQKTFQDMAMDVVCLLPVRNPLEVAASLSRRDGFDPAKSYLLWLRHTLDAEAATRGSRRSIVTFDHLMSDWRDCATRIEQHLGITWPRAAGQEAIQEIDRFLQERLRHNRASAKDLDEDTSVPRWVKQTFSSLLELVDQPDSADAQCALDHVREELRQADRAIGPIFQLEAIAGKRLARTVGTITTSLERQKARVKELECGLARHRSQTNELRSAFLALENHASEREHEFRSETLVLKNRIAELAAKLAGSQRLADDLRADIAERTDRLGQQRDQAAFRLYALQTSETWQLARYLFAAEQRFPATFSRLLAIPKMISWTLMMRLRSRLRLRAEIQQIEASGLFDEAWYVRTYPEMLASGYRAPIHWSLIGWRKGFCPNPLFDTAWYLEHNPDVHEAGIDPLLHYVSRGALEGRNPHQHFSSRWYLERNPDVAQSGINPLTHFLRTGWGEGRNPNPFFDVTGYLWSHPDVAAANLNPLVHYLLHRRSDGRDSQPSGSSASDNHSADRRLDGFAQKMPEHQVNLLDSGRLAGRDGKQ</sequence>
<name>A0A1H2V2W7_THIRO</name>
<feature type="region of interest" description="Disordered" evidence="1">
    <location>
        <begin position="906"/>
        <end position="955"/>
    </location>
</feature>
<dbReference type="RefSeq" id="WP_093030090.1">
    <property type="nucleotide sequence ID" value="NZ_FNNZ01000006.1"/>
</dbReference>
<dbReference type="InterPro" id="IPR027417">
    <property type="entry name" value="P-loop_NTPase"/>
</dbReference>
<feature type="compositionally biased region" description="Polar residues" evidence="1">
    <location>
        <begin position="911"/>
        <end position="921"/>
    </location>
</feature>
<proteinExistence type="predicted"/>
<evidence type="ECO:0008006" key="4">
    <source>
        <dbReference type="Google" id="ProtNLM"/>
    </source>
</evidence>
<reference evidence="3" key="1">
    <citation type="submission" date="2016-10" db="EMBL/GenBank/DDBJ databases">
        <authorList>
            <person name="Varghese N."/>
            <person name="Submissions S."/>
        </authorList>
    </citation>
    <scope>NUCLEOTIDE SEQUENCE [LARGE SCALE GENOMIC DNA]</scope>
    <source>
        <strain evidence="3">DSM 217</strain>
    </source>
</reference>
<dbReference type="STRING" id="1058.SAMN05421783_106103"/>
<dbReference type="OrthoDB" id="7068720at2"/>
<gene>
    <name evidence="2" type="ORF">SAMN05421783_106103</name>
</gene>
<evidence type="ECO:0000313" key="2">
    <source>
        <dbReference type="EMBL" id="SDW62631.1"/>
    </source>
</evidence>
<dbReference type="Pfam" id="PF13469">
    <property type="entry name" value="Sulfotransfer_3"/>
    <property type="match status" value="1"/>
</dbReference>
<keyword evidence="3" id="KW-1185">Reference proteome</keyword>
<dbReference type="AlphaFoldDB" id="A0A1H2V2W7"/>
<dbReference type="Proteomes" id="UP000198816">
    <property type="component" value="Unassembled WGS sequence"/>
</dbReference>
<protein>
    <recommendedName>
        <fullName evidence="4">Sulfotransferase family protein</fullName>
    </recommendedName>
</protein>
<evidence type="ECO:0000313" key="3">
    <source>
        <dbReference type="Proteomes" id="UP000198816"/>
    </source>
</evidence>
<dbReference type="EMBL" id="FNNZ01000006">
    <property type="protein sequence ID" value="SDW62631.1"/>
    <property type="molecule type" value="Genomic_DNA"/>
</dbReference>
<evidence type="ECO:0000256" key="1">
    <source>
        <dbReference type="SAM" id="MobiDB-lite"/>
    </source>
</evidence>
<accession>A0A1H2V2W7</accession>
<organism evidence="2 3">
    <name type="scientific">Thiocapsa roseopersicina</name>
    <dbReference type="NCBI Taxonomy" id="1058"/>
    <lineage>
        <taxon>Bacteria</taxon>
        <taxon>Pseudomonadati</taxon>
        <taxon>Pseudomonadota</taxon>
        <taxon>Gammaproteobacteria</taxon>
        <taxon>Chromatiales</taxon>
        <taxon>Chromatiaceae</taxon>
        <taxon>Thiocapsa</taxon>
    </lineage>
</organism>